<dbReference type="GO" id="GO:0008422">
    <property type="term" value="F:beta-glucosidase activity"/>
    <property type="evidence" value="ECO:0007669"/>
    <property type="project" value="TreeGrafter"/>
</dbReference>
<dbReference type="PROSITE" id="PS51164">
    <property type="entry name" value="CBM1_2"/>
    <property type="match status" value="1"/>
</dbReference>
<keyword evidence="4" id="KW-0136">Cellulose degradation</keyword>
<name>A0A3N4KGJ3_9PEZI</name>
<dbReference type="InterPro" id="IPR013783">
    <property type="entry name" value="Ig-like_fold"/>
</dbReference>
<reference evidence="12 13" key="1">
    <citation type="journal article" date="2018" name="Nat. Ecol. Evol.">
        <title>Pezizomycetes genomes reveal the molecular basis of ectomycorrhizal truffle lifestyle.</title>
        <authorList>
            <person name="Murat C."/>
            <person name="Payen T."/>
            <person name="Noel B."/>
            <person name="Kuo A."/>
            <person name="Morin E."/>
            <person name="Chen J."/>
            <person name="Kohler A."/>
            <person name="Krizsan K."/>
            <person name="Balestrini R."/>
            <person name="Da Silva C."/>
            <person name="Montanini B."/>
            <person name="Hainaut M."/>
            <person name="Levati E."/>
            <person name="Barry K.W."/>
            <person name="Belfiori B."/>
            <person name="Cichocki N."/>
            <person name="Clum A."/>
            <person name="Dockter R.B."/>
            <person name="Fauchery L."/>
            <person name="Guy J."/>
            <person name="Iotti M."/>
            <person name="Le Tacon F."/>
            <person name="Lindquist E.A."/>
            <person name="Lipzen A."/>
            <person name="Malagnac F."/>
            <person name="Mello A."/>
            <person name="Molinier V."/>
            <person name="Miyauchi S."/>
            <person name="Poulain J."/>
            <person name="Riccioni C."/>
            <person name="Rubini A."/>
            <person name="Sitrit Y."/>
            <person name="Splivallo R."/>
            <person name="Traeger S."/>
            <person name="Wang M."/>
            <person name="Zifcakova L."/>
            <person name="Wipf D."/>
            <person name="Zambonelli A."/>
            <person name="Paolocci F."/>
            <person name="Nowrousian M."/>
            <person name="Ottonello S."/>
            <person name="Baldrian P."/>
            <person name="Spatafora J.W."/>
            <person name="Henrissat B."/>
            <person name="Nagy L.G."/>
            <person name="Aury J.M."/>
            <person name="Wincker P."/>
            <person name="Grigoriev I.V."/>
            <person name="Bonfante P."/>
            <person name="Martin F.M."/>
        </authorList>
    </citation>
    <scope>NUCLEOTIDE SEQUENCE [LARGE SCALE GENOMIC DNA]</scope>
    <source>
        <strain evidence="12 13">CCBAS932</strain>
    </source>
</reference>
<dbReference type="GO" id="GO:0071555">
    <property type="term" value="P:cell wall organization"/>
    <property type="evidence" value="ECO:0007669"/>
    <property type="project" value="UniProtKB-KW"/>
</dbReference>
<dbReference type="InterPro" id="IPR014756">
    <property type="entry name" value="Ig_E-set"/>
</dbReference>
<dbReference type="SUPFAM" id="SSF57180">
    <property type="entry name" value="Cellulose-binding domain"/>
    <property type="match status" value="1"/>
</dbReference>
<gene>
    <name evidence="12" type="ORF">P167DRAFT_567944</name>
</gene>
<dbReference type="GO" id="GO:0030248">
    <property type="term" value="F:cellulose binding"/>
    <property type="evidence" value="ECO:0007669"/>
    <property type="project" value="InterPro"/>
</dbReference>
<evidence type="ECO:0000256" key="2">
    <source>
        <dbReference type="ARBA" id="ARBA00022729"/>
    </source>
</evidence>
<dbReference type="EMBL" id="ML119163">
    <property type="protein sequence ID" value="RPB08479.1"/>
    <property type="molecule type" value="Genomic_DNA"/>
</dbReference>
<dbReference type="FunFam" id="2.60.40.10:FF:002413">
    <property type="entry name" value="Extracellular endoglucanase, putative"/>
    <property type="match status" value="1"/>
</dbReference>
<evidence type="ECO:0000256" key="10">
    <source>
        <dbReference type="SAM" id="SignalP"/>
    </source>
</evidence>
<evidence type="ECO:0000256" key="9">
    <source>
        <dbReference type="RuleBase" id="RU361153"/>
    </source>
</evidence>
<dbReference type="PROSITE" id="PS00562">
    <property type="entry name" value="CBM1_1"/>
    <property type="match status" value="1"/>
</dbReference>
<keyword evidence="5" id="KW-0119">Carbohydrate metabolism</keyword>
<keyword evidence="6 9" id="KW-0326">Glycosidase</keyword>
<keyword evidence="7" id="KW-0961">Cell wall biogenesis/degradation</keyword>
<keyword evidence="13" id="KW-1185">Reference proteome</keyword>
<evidence type="ECO:0000256" key="1">
    <source>
        <dbReference type="ARBA" id="ARBA00005641"/>
    </source>
</evidence>
<dbReference type="GO" id="GO:0030245">
    <property type="term" value="P:cellulose catabolic process"/>
    <property type="evidence" value="ECO:0007669"/>
    <property type="project" value="UniProtKB-KW"/>
</dbReference>
<dbReference type="GO" id="GO:0005576">
    <property type="term" value="C:extracellular region"/>
    <property type="evidence" value="ECO:0007669"/>
    <property type="project" value="InterPro"/>
</dbReference>
<dbReference type="InterPro" id="IPR017853">
    <property type="entry name" value="GH"/>
</dbReference>
<dbReference type="Pfam" id="PF00150">
    <property type="entry name" value="Cellulase"/>
    <property type="match status" value="1"/>
</dbReference>
<dbReference type="InterPro" id="IPR050386">
    <property type="entry name" value="Glycosyl_hydrolase_5"/>
</dbReference>
<evidence type="ECO:0000256" key="4">
    <source>
        <dbReference type="ARBA" id="ARBA00023001"/>
    </source>
</evidence>
<dbReference type="InterPro" id="IPR005102">
    <property type="entry name" value="Carbo-bd_X2"/>
</dbReference>
<dbReference type="GO" id="GO:0009986">
    <property type="term" value="C:cell surface"/>
    <property type="evidence" value="ECO:0007669"/>
    <property type="project" value="TreeGrafter"/>
</dbReference>
<evidence type="ECO:0000313" key="13">
    <source>
        <dbReference type="Proteomes" id="UP000277580"/>
    </source>
</evidence>
<feature type="domain" description="CBM1" evidence="11">
    <location>
        <begin position="18"/>
        <end position="54"/>
    </location>
</feature>
<keyword evidence="2 10" id="KW-0732">Signal</keyword>
<dbReference type="Proteomes" id="UP000277580">
    <property type="component" value="Unassembled WGS sequence"/>
</dbReference>
<dbReference type="InterPro" id="IPR000254">
    <property type="entry name" value="CBD"/>
</dbReference>
<accession>A0A3N4KGJ3</accession>
<dbReference type="GO" id="GO:0005978">
    <property type="term" value="P:glycogen biosynthetic process"/>
    <property type="evidence" value="ECO:0007669"/>
    <property type="project" value="UniProtKB-UniPathway"/>
</dbReference>
<dbReference type="InterPro" id="IPR001547">
    <property type="entry name" value="Glyco_hydro_5"/>
</dbReference>
<evidence type="ECO:0000256" key="6">
    <source>
        <dbReference type="ARBA" id="ARBA00023295"/>
    </source>
</evidence>
<evidence type="ECO:0000313" key="12">
    <source>
        <dbReference type="EMBL" id="RPB08479.1"/>
    </source>
</evidence>
<feature type="chain" id="PRO_5018260296" evidence="10">
    <location>
        <begin position="19"/>
        <end position="646"/>
    </location>
</feature>
<dbReference type="AlphaFoldDB" id="A0A3N4KGJ3"/>
<evidence type="ECO:0000259" key="11">
    <source>
        <dbReference type="PROSITE" id="PS51164"/>
    </source>
</evidence>
<organism evidence="12 13">
    <name type="scientific">Morchella conica CCBAS932</name>
    <dbReference type="NCBI Taxonomy" id="1392247"/>
    <lineage>
        <taxon>Eukaryota</taxon>
        <taxon>Fungi</taxon>
        <taxon>Dikarya</taxon>
        <taxon>Ascomycota</taxon>
        <taxon>Pezizomycotina</taxon>
        <taxon>Pezizomycetes</taxon>
        <taxon>Pezizales</taxon>
        <taxon>Morchellaceae</taxon>
        <taxon>Morchella</taxon>
    </lineage>
</organism>
<comment type="similarity">
    <text evidence="1 9">Belongs to the glycosyl hydrolase 5 (cellulase A) family.</text>
</comment>
<dbReference type="Pfam" id="PF03442">
    <property type="entry name" value="CBM_X2"/>
    <property type="match status" value="1"/>
</dbReference>
<evidence type="ECO:0000256" key="5">
    <source>
        <dbReference type="ARBA" id="ARBA00023277"/>
    </source>
</evidence>
<dbReference type="SUPFAM" id="SSF81296">
    <property type="entry name" value="E set domains"/>
    <property type="match status" value="1"/>
</dbReference>
<dbReference type="OrthoDB" id="412536at2759"/>
<dbReference type="SUPFAM" id="SSF51445">
    <property type="entry name" value="(Trans)glycosidases"/>
    <property type="match status" value="1"/>
</dbReference>
<keyword evidence="3 9" id="KW-0378">Hydrolase</keyword>
<evidence type="ECO:0000256" key="8">
    <source>
        <dbReference type="ARBA" id="ARBA00023326"/>
    </source>
</evidence>
<dbReference type="Pfam" id="PF00734">
    <property type="entry name" value="CBM_1"/>
    <property type="match status" value="1"/>
</dbReference>
<evidence type="ECO:0000256" key="3">
    <source>
        <dbReference type="ARBA" id="ARBA00022801"/>
    </source>
</evidence>
<evidence type="ECO:0000256" key="7">
    <source>
        <dbReference type="ARBA" id="ARBA00023316"/>
    </source>
</evidence>
<protein>
    <submittedName>
        <fullName evidence="12">Glycoside hydrolase</fullName>
    </submittedName>
</protein>
<dbReference type="InterPro" id="IPR035971">
    <property type="entry name" value="CBD_sf"/>
</dbReference>
<feature type="signal peptide" evidence="10">
    <location>
        <begin position="1"/>
        <end position="18"/>
    </location>
</feature>
<dbReference type="Gene3D" id="3.20.20.80">
    <property type="entry name" value="Glycosidases"/>
    <property type="match status" value="1"/>
</dbReference>
<keyword evidence="8" id="KW-0624">Polysaccharide degradation</keyword>
<dbReference type="STRING" id="1392247.A0A3N4KGJ3"/>
<proteinExistence type="inferred from homology"/>
<sequence>MKNVLSLALLAALPAAFAQQTAYGQCGGVTWTGATTCVSGYYCSYGNAYYSQCVPGTASTTTSTTAAVTSSTTTSRSSSSTTLVTSSTTTSATVSASACPTAFTSISAQSFITNMNPGWNLGNTLDAVPDETSWGNILTPASVFDDVKAKGFKGVRLPAPEPVTWADHFSTSSPSWTVTPAWMDRVETVVDYALARGLYVILNVHHDSWEWADFSASGANITMIEEKFVSLWTQIGTRFKCKSSLLAFEPLNEPVGTTAEHGAQMNRMNMLFLKTIRAVGGYNAQRVVTLVGLGEDSIKTSQWFEFPSGYESQPWALQYHYYSPYMFTFGAWGATTWGSDADKTTMEADIAGMRANFTDVPLIIGEWNAFAANTENAARWKYYDHLMKLGVKYNTATVLWVTGWDDLNRSTHVWRNEVDVNIVISGTKGIANSLPDSTTDTSATTQSSSAFIFHKVGDAVSAQTLPFQLNGNTVSSIKSSAKTLVAGTDYSVSGANIVFATSYLSTLYSATTAAGILDTLNVTFSAGAGSQIQVVQWDVPTLSTTTSKAVTGTDLYIPITWKGYNHIAAVRALKADGTYLFDDWTVYLPALQQARITYGQYGWDSSNAILWAAVQTAVVSAGQATTFMFEFFPRVPGNSVNYTLTV</sequence>
<dbReference type="InParanoid" id="A0A3N4KGJ3"/>
<dbReference type="PANTHER" id="PTHR31297:SF41">
    <property type="entry name" value="ENDOGLUCANASE, PUTATIVE (AFU_ORTHOLOGUE AFUA_5G01830)-RELATED"/>
    <property type="match status" value="1"/>
</dbReference>
<dbReference type="UniPathway" id="UPA00164"/>
<dbReference type="SMART" id="SM00236">
    <property type="entry name" value="fCBD"/>
    <property type="match status" value="1"/>
</dbReference>
<dbReference type="PANTHER" id="PTHR31297">
    <property type="entry name" value="GLUCAN ENDO-1,6-BETA-GLUCOSIDASE B"/>
    <property type="match status" value="1"/>
</dbReference>
<dbReference type="Gene3D" id="2.60.40.10">
    <property type="entry name" value="Immunoglobulins"/>
    <property type="match status" value="1"/>
</dbReference>